<dbReference type="EMBL" id="FPBO01000007">
    <property type="protein sequence ID" value="SFU67559.1"/>
    <property type="molecule type" value="Genomic_DNA"/>
</dbReference>
<sequence>MSAQLPEPADKGDIWNRVLRATLTMPGARVDRTAFLHKEFSKHFPLEIVESAISKTPAQAGIPAVTIRRIAESSISWHRSGVTAASFAAGLPGGWWMAGTMPADLTQFFWHIAVVLQKLAYLHGWPELLINGEELDDETLHIFTIFVGVMFGATGAGKLLAQLSERLSEQIATRLPKEALTKWGLYRLARSIAKWIGVKLTKESFSRVLSKAIPVLGAFVSGTITWISISQMSNRLLTHLEKLHPHTGTTD</sequence>
<dbReference type="STRING" id="1035707.SAMN05216552_100770"/>
<organism evidence="1 2">
    <name type="scientific">Pseudoduganella namucuonensis</name>
    <dbReference type="NCBI Taxonomy" id="1035707"/>
    <lineage>
        <taxon>Bacteria</taxon>
        <taxon>Pseudomonadati</taxon>
        <taxon>Pseudomonadota</taxon>
        <taxon>Betaproteobacteria</taxon>
        <taxon>Burkholderiales</taxon>
        <taxon>Oxalobacteraceae</taxon>
        <taxon>Telluria group</taxon>
        <taxon>Pseudoduganella</taxon>
    </lineage>
</organism>
<dbReference type="RefSeq" id="WP_143133048.1">
    <property type="nucleotide sequence ID" value="NZ_FPBO01000007.1"/>
</dbReference>
<dbReference type="OrthoDB" id="306887at2"/>
<evidence type="ECO:0008006" key="3">
    <source>
        <dbReference type="Google" id="ProtNLM"/>
    </source>
</evidence>
<evidence type="ECO:0000313" key="1">
    <source>
        <dbReference type="EMBL" id="SFU67559.1"/>
    </source>
</evidence>
<evidence type="ECO:0000313" key="2">
    <source>
        <dbReference type="Proteomes" id="UP000199391"/>
    </source>
</evidence>
<dbReference type="Proteomes" id="UP000199391">
    <property type="component" value="Unassembled WGS sequence"/>
</dbReference>
<reference evidence="2" key="1">
    <citation type="submission" date="2016-10" db="EMBL/GenBank/DDBJ databases">
        <authorList>
            <person name="Varghese N."/>
            <person name="Submissions S."/>
        </authorList>
    </citation>
    <scope>NUCLEOTIDE SEQUENCE [LARGE SCALE GENOMIC DNA]</scope>
    <source>
        <strain evidence="2">CGMCC 1.11014</strain>
    </source>
</reference>
<accession>A0A1I7I3P7</accession>
<protein>
    <recommendedName>
        <fullName evidence="3">EcsC protein family protein</fullName>
    </recommendedName>
</protein>
<dbReference type="AlphaFoldDB" id="A0A1I7I3P7"/>
<keyword evidence="2" id="KW-1185">Reference proteome</keyword>
<proteinExistence type="predicted"/>
<name>A0A1I7I3P7_9BURK</name>
<gene>
    <name evidence="1" type="ORF">SAMN05216552_100770</name>
</gene>